<dbReference type="GeneID" id="40322805"/>
<evidence type="ECO:0000259" key="11">
    <source>
        <dbReference type="Pfam" id="PF01529"/>
    </source>
</evidence>
<evidence type="ECO:0000256" key="3">
    <source>
        <dbReference type="ARBA" id="ARBA00022679"/>
    </source>
</evidence>
<dbReference type="RefSeq" id="XP_029223857.1">
    <property type="nucleotide sequence ID" value="XM_029376019.1"/>
</dbReference>
<evidence type="ECO:0000313" key="12">
    <source>
        <dbReference type="EMBL" id="RNE98569.1"/>
    </source>
</evidence>
<keyword evidence="6 10" id="KW-0472">Membrane</keyword>
<evidence type="ECO:0000256" key="2">
    <source>
        <dbReference type="ARBA" id="ARBA00008574"/>
    </source>
</evidence>
<evidence type="ECO:0000256" key="4">
    <source>
        <dbReference type="ARBA" id="ARBA00022692"/>
    </source>
</evidence>
<evidence type="ECO:0000256" key="1">
    <source>
        <dbReference type="ARBA" id="ARBA00004127"/>
    </source>
</evidence>
<dbReference type="GO" id="GO:0005794">
    <property type="term" value="C:Golgi apparatus"/>
    <property type="evidence" value="ECO:0007669"/>
    <property type="project" value="TreeGrafter"/>
</dbReference>
<proteinExistence type="inferred from homology"/>
<feature type="transmembrane region" description="Helical" evidence="10">
    <location>
        <begin position="159"/>
        <end position="178"/>
    </location>
</feature>
<dbReference type="Pfam" id="PF01529">
    <property type="entry name" value="DHHC"/>
    <property type="match status" value="1"/>
</dbReference>
<dbReference type="GO" id="GO:0006612">
    <property type="term" value="P:protein targeting to membrane"/>
    <property type="evidence" value="ECO:0007669"/>
    <property type="project" value="TreeGrafter"/>
</dbReference>
<dbReference type="InterPro" id="IPR001594">
    <property type="entry name" value="Palmitoyltrfase_DHHC"/>
</dbReference>
<dbReference type="GO" id="GO:0019706">
    <property type="term" value="F:protein-cysteine S-palmitoyltransferase activity"/>
    <property type="evidence" value="ECO:0007669"/>
    <property type="project" value="UniProtKB-EC"/>
</dbReference>
<dbReference type="OrthoDB" id="9909019at2759"/>
<sequence>MKMAEVAVAVPAGRYNDTAAALGCIARSRRCGVTCFWSPDAAMYYVPTLLTLAIVFGVVFTLWNELGVFELCVVLALLSTAFVSSFLVTCTDPGVYPRLRRGEPDPLHGAQELVLCRVCGLRRPPRTAHCYQCNVCVEEHDHHCGIIGGCVGRRSLRWFVLYLVTVSSASAIGVFWIFRSLVNGGFATAQRRRDARNDAWNRVGHSLAARGTGEDGAVVAVLLVMLFLVLLLVLLFVGGLALFQVCLLLTSTTRRESQRMESKLAALLRPKLMWENLMRVAYPPPSKLFAPTPPQDSVV</sequence>
<comment type="subcellular location">
    <subcellularLocation>
        <location evidence="1">Endomembrane system</location>
        <topology evidence="1">Multi-pass membrane protein</topology>
    </subcellularLocation>
</comment>
<dbReference type="PROSITE" id="PS50216">
    <property type="entry name" value="DHHC"/>
    <property type="match status" value="1"/>
</dbReference>
<comment type="catalytic activity">
    <reaction evidence="10">
        <text>L-cysteinyl-[protein] + hexadecanoyl-CoA = S-hexadecanoyl-L-cysteinyl-[protein] + CoA</text>
        <dbReference type="Rhea" id="RHEA:36683"/>
        <dbReference type="Rhea" id="RHEA-COMP:10131"/>
        <dbReference type="Rhea" id="RHEA-COMP:11032"/>
        <dbReference type="ChEBI" id="CHEBI:29950"/>
        <dbReference type="ChEBI" id="CHEBI:57287"/>
        <dbReference type="ChEBI" id="CHEBI:57379"/>
        <dbReference type="ChEBI" id="CHEBI:74151"/>
        <dbReference type="EC" id="2.3.1.225"/>
    </reaction>
</comment>
<keyword evidence="9 10" id="KW-0012">Acyltransferase</keyword>
<evidence type="ECO:0000256" key="6">
    <source>
        <dbReference type="ARBA" id="ARBA00023136"/>
    </source>
</evidence>
<comment type="similarity">
    <text evidence="2 10">Belongs to the DHHC palmitoyltransferase family.</text>
</comment>
<dbReference type="GO" id="GO:0005783">
    <property type="term" value="C:endoplasmic reticulum"/>
    <property type="evidence" value="ECO:0007669"/>
    <property type="project" value="TreeGrafter"/>
</dbReference>
<gene>
    <name evidence="12" type="ORF">Tco025E_09194</name>
</gene>
<keyword evidence="3 10" id="KW-0808">Transferase</keyword>
<evidence type="ECO:0000256" key="9">
    <source>
        <dbReference type="ARBA" id="ARBA00023315"/>
    </source>
</evidence>
<dbReference type="AlphaFoldDB" id="A0A3R7LJL0"/>
<evidence type="ECO:0000256" key="5">
    <source>
        <dbReference type="ARBA" id="ARBA00022989"/>
    </source>
</evidence>
<feature type="transmembrane region" description="Helical" evidence="10">
    <location>
        <begin position="217"/>
        <end position="250"/>
    </location>
</feature>
<feature type="transmembrane region" description="Helical" evidence="10">
    <location>
        <begin position="42"/>
        <end position="62"/>
    </location>
</feature>
<feature type="domain" description="Palmitoyltransferase DHHC" evidence="11">
    <location>
        <begin position="113"/>
        <end position="258"/>
    </location>
</feature>
<organism evidence="12 13">
    <name type="scientific">Trypanosoma conorhini</name>
    <dbReference type="NCBI Taxonomy" id="83891"/>
    <lineage>
        <taxon>Eukaryota</taxon>
        <taxon>Discoba</taxon>
        <taxon>Euglenozoa</taxon>
        <taxon>Kinetoplastea</taxon>
        <taxon>Metakinetoplastina</taxon>
        <taxon>Trypanosomatida</taxon>
        <taxon>Trypanosomatidae</taxon>
        <taxon>Trypanosoma</taxon>
    </lineage>
</organism>
<keyword evidence="13" id="KW-1185">Reference proteome</keyword>
<keyword evidence="5 10" id="KW-1133">Transmembrane helix</keyword>
<keyword evidence="4 10" id="KW-0812">Transmembrane</keyword>
<name>A0A3R7LJL0_9TRYP</name>
<evidence type="ECO:0000256" key="10">
    <source>
        <dbReference type="RuleBase" id="RU079119"/>
    </source>
</evidence>
<dbReference type="InterPro" id="IPR039859">
    <property type="entry name" value="PFA4/ZDH16/20/ERF2-like"/>
</dbReference>
<keyword evidence="8" id="KW-0449">Lipoprotein</keyword>
<dbReference type="PANTHER" id="PTHR22883">
    <property type="entry name" value="ZINC FINGER DHHC DOMAIN CONTAINING PROTEIN"/>
    <property type="match status" value="1"/>
</dbReference>
<evidence type="ECO:0000256" key="7">
    <source>
        <dbReference type="ARBA" id="ARBA00023139"/>
    </source>
</evidence>
<comment type="domain">
    <text evidence="10">The DHHC domain is required for palmitoyltransferase activity.</text>
</comment>
<comment type="caution">
    <text evidence="12">The sequence shown here is derived from an EMBL/GenBank/DDBJ whole genome shotgun (WGS) entry which is preliminary data.</text>
</comment>
<feature type="transmembrane region" description="Helical" evidence="10">
    <location>
        <begin position="68"/>
        <end position="91"/>
    </location>
</feature>
<reference evidence="12 13" key="1">
    <citation type="journal article" date="2018" name="BMC Genomics">
        <title>Genomic comparison of Trypanosoma conorhini and Trypanosoma rangeli to Trypanosoma cruzi strains of high and low virulence.</title>
        <authorList>
            <person name="Bradwell K.R."/>
            <person name="Koparde V.N."/>
            <person name="Matveyev A.V."/>
            <person name="Serrano M.G."/>
            <person name="Alves J.M."/>
            <person name="Parikh H."/>
            <person name="Huang B."/>
            <person name="Lee V."/>
            <person name="Espinosa-Alvarez O."/>
            <person name="Ortiz P.A."/>
            <person name="Costa-Martins A.G."/>
            <person name="Teixeira M.M."/>
            <person name="Buck G.A."/>
        </authorList>
    </citation>
    <scope>NUCLEOTIDE SEQUENCE [LARGE SCALE GENOMIC DNA]</scope>
    <source>
        <strain evidence="12 13">025E</strain>
    </source>
</reference>
<accession>A0A3R7LJL0</accession>
<dbReference type="EC" id="2.3.1.225" evidence="10"/>
<dbReference type="EMBL" id="MKKU01001024">
    <property type="protein sequence ID" value="RNE98569.1"/>
    <property type="molecule type" value="Genomic_DNA"/>
</dbReference>
<keyword evidence="7" id="KW-0564">Palmitate</keyword>
<evidence type="ECO:0000313" key="13">
    <source>
        <dbReference type="Proteomes" id="UP000284403"/>
    </source>
</evidence>
<dbReference type="Proteomes" id="UP000284403">
    <property type="component" value="Unassembled WGS sequence"/>
</dbReference>
<protein>
    <recommendedName>
        <fullName evidence="10">Palmitoyltransferase</fullName>
        <ecNumber evidence="10">2.3.1.225</ecNumber>
    </recommendedName>
</protein>
<dbReference type="PANTHER" id="PTHR22883:SF301">
    <property type="entry name" value="PALMITOYLTRANSFERASE ZDHHC12"/>
    <property type="match status" value="1"/>
</dbReference>
<evidence type="ECO:0000256" key="8">
    <source>
        <dbReference type="ARBA" id="ARBA00023288"/>
    </source>
</evidence>